<proteinExistence type="predicted"/>
<name>A0ABN8LQL8_9CNID</name>
<keyword evidence="4" id="KW-1185">Reference proteome</keyword>
<gene>
    <name evidence="3" type="ORF">PEVE_00044730</name>
</gene>
<dbReference type="InterPro" id="IPR050952">
    <property type="entry name" value="TRIM-NHL_E3_ligases"/>
</dbReference>
<dbReference type="PANTHER" id="PTHR24104:SF51">
    <property type="entry name" value="SMP-30_GLUCONOLACTONASE_LRE-LIKE REGION DOMAIN-CONTAINING PROTEIN"/>
    <property type="match status" value="1"/>
</dbReference>
<protein>
    <submittedName>
        <fullName evidence="3">Uncharacterized protein</fullName>
    </submittedName>
</protein>
<sequence>MSERSLKGWFKLAFQLLVSEQWDTVKETVEDNDSTYRWLKEQILGEIRKIENKAFRSFLGSAALNIRDRLISLKYVKPDDETFSKVKFWLKHQTGEMVLKDSDNSTDDRVTACKIALLEASFIHFDEPQVVARYFRSLLTKLKDVDGVYAAMEEKNNPSLLTEVKVINDAAKGYILGLCQVLGDWPKFDIPAEAVCDDKPPYKPPEIWCFGDYGMSDGQMSYPEKVAIDKKGQFLVLEEDVIGVGGIVTIQRIQLFNPKGKFLKCLLKRGEGKVNGMADFCLTKDGGILVADKVDGGVGRIQIFDYEGNQLLQIFGQPEDDAAEMSSRFTCITTDPDGRIIAGDISGLCVHVFGADGKRVCKFGKFGRNEGEFHTISNVSCDEKGRIYVTDSALNKIQVFDAEGNFLSTFGPNGTNLRYMLFDADQKEVYGADYDNHKIRVFSMDGEPMREHGKYGTTLNECWFPYGLAQFPDGRIAIAERENHRITVLKI</sequence>
<keyword evidence="1" id="KW-0677">Repeat</keyword>
<organism evidence="3 4">
    <name type="scientific">Porites evermanni</name>
    <dbReference type="NCBI Taxonomy" id="104178"/>
    <lineage>
        <taxon>Eukaryota</taxon>
        <taxon>Metazoa</taxon>
        <taxon>Cnidaria</taxon>
        <taxon>Anthozoa</taxon>
        <taxon>Hexacorallia</taxon>
        <taxon>Scleractinia</taxon>
        <taxon>Fungiina</taxon>
        <taxon>Poritidae</taxon>
        <taxon>Porites</taxon>
    </lineage>
</organism>
<dbReference type="InterPro" id="IPR001258">
    <property type="entry name" value="NHL_repeat"/>
</dbReference>
<dbReference type="PROSITE" id="PS51125">
    <property type="entry name" value="NHL"/>
    <property type="match status" value="1"/>
</dbReference>
<dbReference type="Pfam" id="PF01436">
    <property type="entry name" value="NHL"/>
    <property type="match status" value="1"/>
</dbReference>
<dbReference type="CDD" id="cd05819">
    <property type="entry name" value="NHL"/>
    <property type="match status" value="1"/>
</dbReference>
<feature type="repeat" description="NHL" evidence="2">
    <location>
        <begin position="360"/>
        <end position="403"/>
    </location>
</feature>
<comment type="caution">
    <text evidence="3">The sequence shown here is derived from an EMBL/GenBank/DDBJ whole genome shotgun (WGS) entry which is preliminary data.</text>
</comment>
<dbReference type="InterPro" id="IPR011042">
    <property type="entry name" value="6-blade_b-propeller_TolB-like"/>
</dbReference>
<dbReference type="SUPFAM" id="SSF101898">
    <property type="entry name" value="NHL repeat"/>
    <property type="match status" value="1"/>
</dbReference>
<accession>A0ABN8LQL8</accession>
<dbReference type="PANTHER" id="PTHR24104">
    <property type="entry name" value="E3 UBIQUITIN-PROTEIN LIGASE NHLRC1-RELATED"/>
    <property type="match status" value="1"/>
</dbReference>
<evidence type="ECO:0000313" key="3">
    <source>
        <dbReference type="EMBL" id="CAH3018779.1"/>
    </source>
</evidence>
<dbReference type="Proteomes" id="UP001159427">
    <property type="component" value="Unassembled WGS sequence"/>
</dbReference>
<dbReference type="Gene3D" id="2.120.10.30">
    <property type="entry name" value="TolB, C-terminal domain"/>
    <property type="match status" value="2"/>
</dbReference>
<dbReference type="Pfam" id="PF17170">
    <property type="entry name" value="DUF5128"/>
    <property type="match status" value="1"/>
</dbReference>
<evidence type="ECO:0000256" key="2">
    <source>
        <dbReference type="PROSITE-ProRule" id="PRU00504"/>
    </source>
</evidence>
<evidence type="ECO:0000313" key="4">
    <source>
        <dbReference type="Proteomes" id="UP001159427"/>
    </source>
</evidence>
<reference evidence="3 4" key="1">
    <citation type="submission" date="2022-05" db="EMBL/GenBank/DDBJ databases">
        <authorList>
            <consortium name="Genoscope - CEA"/>
            <person name="William W."/>
        </authorList>
    </citation>
    <scope>NUCLEOTIDE SEQUENCE [LARGE SCALE GENOMIC DNA]</scope>
</reference>
<evidence type="ECO:0000256" key="1">
    <source>
        <dbReference type="ARBA" id="ARBA00022737"/>
    </source>
</evidence>
<dbReference type="EMBL" id="CALNXI010000096">
    <property type="protein sequence ID" value="CAH3018779.1"/>
    <property type="molecule type" value="Genomic_DNA"/>
</dbReference>